<dbReference type="GeneID" id="9062286"/>
<organism evidence="3">
    <name type="scientific">Perkinsus marinus (strain ATCC 50983 / TXsc)</name>
    <dbReference type="NCBI Taxonomy" id="423536"/>
    <lineage>
        <taxon>Eukaryota</taxon>
        <taxon>Sar</taxon>
        <taxon>Alveolata</taxon>
        <taxon>Perkinsozoa</taxon>
        <taxon>Perkinsea</taxon>
        <taxon>Perkinsida</taxon>
        <taxon>Perkinsidae</taxon>
        <taxon>Perkinsus</taxon>
    </lineage>
</organism>
<dbReference type="AlphaFoldDB" id="C5KDK5"/>
<protein>
    <submittedName>
        <fullName evidence="2">Uncharacterized protein</fullName>
    </submittedName>
</protein>
<reference evidence="2 3" key="1">
    <citation type="submission" date="2008-07" db="EMBL/GenBank/DDBJ databases">
        <authorList>
            <person name="El-Sayed N."/>
            <person name="Caler E."/>
            <person name="Inman J."/>
            <person name="Amedeo P."/>
            <person name="Hass B."/>
            <person name="Wortman J."/>
        </authorList>
    </citation>
    <scope>NUCLEOTIDE SEQUENCE [LARGE SCALE GENOMIC DNA]</scope>
    <source>
        <strain evidence="3">ATCC 50983 / TXsc</strain>
    </source>
</reference>
<gene>
    <name evidence="2" type="ORF">Pmar_PMAR022244</name>
</gene>
<feature type="compositionally biased region" description="Basic and acidic residues" evidence="1">
    <location>
        <begin position="125"/>
        <end position="135"/>
    </location>
</feature>
<evidence type="ECO:0000313" key="3">
    <source>
        <dbReference type="Proteomes" id="UP000007800"/>
    </source>
</evidence>
<evidence type="ECO:0000313" key="2">
    <source>
        <dbReference type="EMBL" id="EER17308.1"/>
    </source>
</evidence>
<feature type="compositionally biased region" description="Polar residues" evidence="1">
    <location>
        <begin position="1"/>
        <end position="20"/>
    </location>
</feature>
<dbReference type="InParanoid" id="C5KDK5"/>
<keyword evidence="3" id="KW-1185">Reference proteome</keyword>
<proteinExistence type="predicted"/>
<dbReference type="EMBL" id="GG672124">
    <property type="protein sequence ID" value="EER17308.1"/>
    <property type="molecule type" value="Genomic_DNA"/>
</dbReference>
<feature type="region of interest" description="Disordered" evidence="1">
    <location>
        <begin position="1"/>
        <end position="64"/>
    </location>
</feature>
<sequence>MDPDTTGNNTPAVCPTTDNMSPIVEVASTPGALGLTVQPPPPPPTANMVMITSGSTTTSRDEDDDLVSTRLELYESRKTLERLMFENSELQRLIEQLEVEVHNQRQLNSNGMRGYTGGGLIPRMQQDKRLNEDLRDLQQEFDRVQEEKGEMKKV</sequence>
<feature type="region of interest" description="Disordered" evidence="1">
    <location>
        <begin position="108"/>
        <end position="135"/>
    </location>
</feature>
<dbReference type="OrthoDB" id="10520324at2759"/>
<dbReference type="Proteomes" id="UP000007800">
    <property type="component" value="Unassembled WGS sequence"/>
</dbReference>
<dbReference type="RefSeq" id="XP_002785512.1">
    <property type="nucleotide sequence ID" value="XM_002785466.1"/>
</dbReference>
<accession>C5KDK5</accession>
<evidence type="ECO:0000256" key="1">
    <source>
        <dbReference type="SAM" id="MobiDB-lite"/>
    </source>
</evidence>
<name>C5KDK5_PERM5</name>